<name>A0A2T5G9D8_HYDSH</name>
<gene>
    <name evidence="1" type="ORF">HSCHL_2683</name>
</gene>
<evidence type="ECO:0000313" key="2">
    <source>
        <dbReference type="Proteomes" id="UP000244180"/>
    </source>
</evidence>
<reference evidence="1 2" key="1">
    <citation type="submission" date="2017-08" db="EMBL/GenBank/DDBJ databases">
        <title>Burning lignite coal seam in the remote Altai Mountains harbors a hydrogen-driven thermophilic microbial community.</title>
        <authorList>
            <person name="Kadnikov V.V."/>
            <person name="Mardanov A.V."/>
            <person name="Ivasenko D."/>
            <person name="Beletsky A.V."/>
            <person name="Karnachuk O.V."/>
            <person name="Ravin N.V."/>
        </authorList>
    </citation>
    <scope>NUCLEOTIDE SEQUENCE [LARGE SCALE GENOMIC DNA]</scope>
    <source>
        <strain evidence="1">AL33</strain>
    </source>
</reference>
<evidence type="ECO:0000313" key="1">
    <source>
        <dbReference type="EMBL" id="PTQ52797.1"/>
    </source>
</evidence>
<organism evidence="1 2">
    <name type="scientific">Hydrogenibacillus schlegelii</name>
    <name type="common">Bacillus schlegelii</name>
    <dbReference type="NCBI Taxonomy" id="1484"/>
    <lineage>
        <taxon>Bacteria</taxon>
        <taxon>Bacillati</taxon>
        <taxon>Bacillota</taxon>
        <taxon>Bacilli</taxon>
        <taxon>Bacillales</taxon>
        <taxon>Bacillales Family X. Incertae Sedis</taxon>
        <taxon>Hydrogenibacillus</taxon>
    </lineage>
</organism>
<dbReference type="AlphaFoldDB" id="A0A2T5G9D8"/>
<sequence length="39" mass="4138">MDAARMAESGMPVSEIRKAIDTKYGSFGPPTPTPAPPVY</sequence>
<comment type="caution">
    <text evidence="1">The sequence shown here is derived from an EMBL/GenBank/DDBJ whole genome shotgun (WGS) entry which is preliminary data.</text>
</comment>
<accession>A0A2T5G9D8</accession>
<dbReference type="Proteomes" id="UP000244180">
    <property type="component" value="Unassembled WGS sequence"/>
</dbReference>
<protein>
    <submittedName>
        <fullName evidence="1">Uncharacterized protein</fullName>
    </submittedName>
</protein>
<dbReference type="EMBL" id="PEBV01000022">
    <property type="protein sequence ID" value="PTQ52797.1"/>
    <property type="molecule type" value="Genomic_DNA"/>
</dbReference>
<proteinExistence type="predicted"/>